<dbReference type="HOGENOM" id="CLU_2197816_0_0_1"/>
<organism evidence="1 2">
    <name type="scientific">Penicillium rubens (strain ATCC 28089 / DSM 1075 / NRRL 1951 / Wisconsin 54-1255)</name>
    <name type="common">Penicillium chrysogenum</name>
    <dbReference type="NCBI Taxonomy" id="500485"/>
    <lineage>
        <taxon>Eukaryota</taxon>
        <taxon>Fungi</taxon>
        <taxon>Dikarya</taxon>
        <taxon>Ascomycota</taxon>
        <taxon>Pezizomycotina</taxon>
        <taxon>Eurotiomycetes</taxon>
        <taxon>Eurotiomycetidae</taxon>
        <taxon>Eurotiales</taxon>
        <taxon>Aspergillaceae</taxon>
        <taxon>Penicillium</taxon>
        <taxon>Penicillium chrysogenum species complex</taxon>
    </lineage>
</organism>
<dbReference type="EMBL" id="AM920439">
    <property type="protein sequence ID" value="CAP87200.1"/>
    <property type="molecule type" value="Genomic_DNA"/>
</dbReference>
<proteinExistence type="predicted"/>
<name>B6HX60_PENRW</name>
<keyword evidence="2" id="KW-1185">Reference proteome</keyword>
<sequence>MTTAVAATSPAMSELCFLAALRPASVTLRREELREQELQSFRDHGCRCHEPSDVRFAPPHSQMSPVFVKLRSVTQDLARQGLVMAPQQWAGTSPWCWWLVPEYFKSIR</sequence>
<evidence type="ECO:0000313" key="1">
    <source>
        <dbReference type="EMBL" id="CAP87200.1"/>
    </source>
</evidence>
<accession>B6HX60</accession>
<dbReference type="VEuPathDB" id="FungiDB:PCH_Pc24g02920"/>
<dbReference type="AlphaFoldDB" id="B6HX60"/>
<protein>
    <submittedName>
        <fullName evidence="1">Uncharacterized protein</fullName>
    </submittedName>
</protein>
<evidence type="ECO:0000313" key="2">
    <source>
        <dbReference type="Proteomes" id="UP000000724"/>
    </source>
</evidence>
<gene>
    <name evidence="1" type="ORF">Pc24g02920</name>
    <name evidence="1" type="ORF">PCH_Pc24g02920</name>
</gene>
<reference evidence="1 2" key="1">
    <citation type="journal article" date="2008" name="Nat. Biotechnol.">
        <title>Genome sequencing and analysis of the filamentous fungus Penicillium chrysogenum.</title>
        <authorList>
            <person name="van den Berg M.A."/>
            <person name="Albang R."/>
            <person name="Albermann K."/>
            <person name="Badger J.H."/>
            <person name="Daran J.-M."/>
            <person name="Driessen A.J.M."/>
            <person name="Garcia-Estrada C."/>
            <person name="Fedorova N.D."/>
            <person name="Harris D.M."/>
            <person name="Heijne W.H.M."/>
            <person name="Joardar V.S."/>
            <person name="Kiel J.A.K.W."/>
            <person name="Kovalchuk A."/>
            <person name="Martin J.F."/>
            <person name="Nierman W.C."/>
            <person name="Nijland J.G."/>
            <person name="Pronk J.T."/>
            <person name="Roubos J.A."/>
            <person name="van der Klei I.J."/>
            <person name="van Peij N.N.M.E."/>
            <person name="Veenhuis M."/>
            <person name="von Doehren H."/>
            <person name="Wagner C."/>
            <person name="Wortman J.R."/>
            <person name="Bovenberg R.A.L."/>
        </authorList>
    </citation>
    <scope>NUCLEOTIDE SEQUENCE [LARGE SCALE GENOMIC DNA]</scope>
    <source>
        <strain evidence="2">ATCC 28089 / DSM 1075 / NRRL 1951 / Wisconsin 54-1255</strain>
    </source>
</reference>
<dbReference type="Proteomes" id="UP000000724">
    <property type="component" value="Contig Pc00c24"/>
</dbReference>